<dbReference type="InterPro" id="IPR052421">
    <property type="entry name" value="PCW_Enzyme_Inhibitor"/>
</dbReference>
<evidence type="ECO:0000259" key="4">
    <source>
        <dbReference type="SMART" id="SM00856"/>
    </source>
</evidence>
<keyword evidence="2" id="KW-1015">Disulfide bond</keyword>
<dbReference type="PANTHER" id="PTHR36710:SF18">
    <property type="entry name" value="PECTINESTERASE INHIBITOR 5-RELATED"/>
    <property type="match status" value="1"/>
</dbReference>
<evidence type="ECO:0000256" key="2">
    <source>
        <dbReference type="ARBA" id="ARBA00023157"/>
    </source>
</evidence>
<dbReference type="Gene3D" id="1.20.140.40">
    <property type="entry name" value="Invertase/pectin methylesterase inhibitor family protein"/>
    <property type="match status" value="1"/>
</dbReference>
<keyword evidence="6" id="KW-1185">Reference proteome</keyword>
<gene>
    <name evidence="5" type="ORF">Salat_2042700</name>
</gene>
<feature type="domain" description="Pectinesterase inhibitor" evidence="4">
    <location>
        <begin position="120"/>
        <end position="263"/>
    </location>
</feature>
<proteinExistence type="inferred from homology"/>
<comment type="similarity">
    <text evidence="3">Belongs to the PMEI family.</text>
</comment>
<dbReference type="Proteomes" id="UP001293254">
    <property type="component" value="Unassembled WGS sequence"/>
</dbReference>
<evidence type="ECO:0000256" key="3">
    <source>
        <dbReference type="ARBA" id="ARBA00038471"/>
    </source>
</evidence>
<keyword evidence="1" id="KW-0732">Signal</keyword>
<dbReference type="CDD" id="cd15797">
    <property type="entry name" value="PMEI"/>
    <property type="match status" value="1"/>
</dbReference>
<protein>
    <recommendedName>
        <fullName evidence="4">Pectinesterase inhibitor domain-containing protein</fullName>
    </recommendedName>
</protein>
<sequence length="267" mass="29195">MRFGAFRKGFGIADQSSEIRYYVRAKCATPFVGVAHRVFGGRSKCETQQNNHPSHGDLSSHPGNCCRPGLYGGLARGNTSPLCMAHGCPTHLDSSESVRQSMPAPQLKGFLLLLLLNTCQAHDLIADVCSESDNPTLCNRILRSDPQSSQAQIPTLCEIIVQKALASIEAALDVAKSLSKGTNKQKCDVCAKSYSNAIDNLRECLRLLKMNDRSSITTILQKRVSKIRIDITTCDAEFGENQPPMLKAANRKCRGVTSMLLVFSKHL</sequence>
<dbReference type="GO" id="GO:0046910">
    <property type="term" value="F:pectinesterase inhibitor activity"/>
    <property type="evidence" value="ECO:0007669"/>
    <property type="project" value="InterPro"/>
</dbReference>
<dbReference type="PANTHER" id="PTHR36710">
    <property type="entry name" value="PECTINESTERASE INHIBITOR-LIKE"/>
    <property type="match status" value="1"/>
</dbReference>
<dbReference type="SUPFAM" id="SSF101148">
    <property type="entry name" value="Plant invertase/pectin methylesterase inhibitor"/>
    <property type="match status" value="1"/>
</dbReference>
<dbReference type="EMBL" id="JACGWO010000008">
    <property type="protein sequence ID" value="KAK4420922.1"/>
    <property type="molecule type" value="Genomic_DNA"/>
</dbReference>
<organism evidence="5 6">
    <name type="scientific">Sesamum alatum</name>
    <dbReference type="NCBI Taxonomy" id="300844"/>
    <lineage>
        <taxon>Eukaryota</taxon>
        <taxon>Viridiplantae</taxon>
        <taxon>Streptophyta</taxon>
        <taxon>Embryophyta</taxon>
        <taxon>Tracheophyta</taxon>
        <taxon>Spermatophyta</taxon>
        <taxon>Magnoliopsida</taxon>
        <taxon>eudicotyledons</taxon>
        <taxon>Gunneridae</taxon>
        <taxon>Pentapetalae</taxon>
        <taxon>asterids</taxon>
        <taxon>lamiids</taxon>
        <taxon>Lamiales</taxon>
        <taxon>Pedaliaceae</taxon>
        <taxon>Sesamum</taxon>
    </lineage>
</organism>
<evidence type="ECO:0000313" key="5">
    <source>
        <dbReference type="EMBL" id="KAK4420922.1"/>
    </source>
</evidence>
<name>A0AAE1XZQ9_9LAMI</name>
<reference evidence="5" key="1">
    <citation type="submission" date="2020-06" db="EMBL/GenBank/DDBJ databases">
        <authorList>
            <person name="Li T."/>
            <person name="Hu X."/>
            <person name="Zhang T."/>
            <person name="Song X."/>
            <person name="Zhang H."/>
            <person name="Dai N."/>
            <person name="Sheng W."/>
            <person name="Hou X."/>
            <person name="Wei L."/>
        </authorList>
    </citation>
    <scope>NUCLEOTIDE SEQUENCE</scope>
    <source>
        <strain evidence="5">3651</strain>
        <tissue evidence="5">Leaf</tissue>
    </source>
</reference>
<dbReference type="InterPro" id="IPR006501">
    <property type="entry name" value="Pectinesterase_inhib_dom"/>
</dbReference>
<evidence type="ECO:0000256" key="1">
    <source>
        <dbReference type="ARBA" id="ARBA00022729"/>
    </source>
</evidence>
<dbReference type="InterPro" id="IPR035513">
    <property type="entry name" value="Invertase/methylesterase_inhib"/>
</dbReference>
<evidence type="ECO:0000313" key="6">
    <source>
        <dbReference type="Proteomes" id="UP001293254"/>
    </source>
</evidence>
<dbReference type="NCBIfam" id="TIGR01614">
    <property type="entry name" value="PME_inhib"/>
    <property type="match status" value="1"/>
</dbReference>
<reference evidence="5" key="2">
    <citation type="journal article" date="2024" name="Plant">
        <title>Genomic evolution and insights into agronomic trait innovations of Sesamum species.</title>
        <authorList>
            <person name="Miao H."/>
            <person name="Wang L."/>
            <person name="Qu L."/>
            <person name="Liu H."/>
            <person name="Sun Y."/>
            <person name="Le M."/>
            <person name="Wang Q."/>
            <person name="Wei S."/>
            <person name="Zheng Y."/>
            <person name="Lin W."/>
            <person name="Duan Y."/>
            <person name="Cao H."/>
            <person name="Xiong S."/>
            <person name="Wang X."/>
            <person name="Wei L."/>
            <person name="Li C."/>
            <person name="Ma Q."/>
            <person name="Ju M."/>
            <person name="Zhao R."/>
            <person name="Li G."/>
            <person name="Mu C."/>
            <person name="Tian Q."/>
            <person name="Mei H."/>
            <person name="Zhang T."/>
            <person name="Gao T."/>
            <person name="Zhang H."/>
        </authorList>
    </citation>
    <scope>NUCLEOTIDE SEQUENCE</scope>
    <source>
        <strain evidence="5">3651</strain>
    </source>
</reference>
<accession>A0AAE1XZQ9</accession>
<dbReference type="Pfam" id="PF04043">
    <property type="entry name" value="PMEI"/>
    <property type="match status" value="1"/>
</dbReference>
<comment type="caution">
    <text evidence="5">The sequence shown here is derived from an EMBL/GenBank/DDBJ whole genome shotgun (WGS) entry which is preliminary data.</text>
</comment>
<dbReference type="AlphaFoldDB" id="A0AAE1XZQ9"/>
<dbReference type="SMART" id="SM00856">
    <property type="entry name" value="PMEI"/>
    <property type="match status" value="1"/>
</dbReference>
<dbReference type="InterPro" id="IPR034086">
    <property type="entry name" value="PMEI_plant"/>
</dbReference>